<name>A0AAD9N8R7_9ANNE</name>
<dbReference type="PROSITE" id="PS01180">
    <property type="entry name" value="CUB"/>
    <property type="match status" value="1"/>
</dbReference>
<evidence type="ECO:0000256" key="2">
    <source>
        <dbReference type="PROSITE-ProRule" id="PRU00059"/>
    </source>
</evidence>
<evidence type="ECO:0000256" key="1">
    <source>
        <dbReference type="ARBA" id="ARBA00023157"/>
    </source>
</evidence>
<reference evidence="6" key="1">
    <citation type="journal article" date="2023" name="Mol. Biol. Evol.">
        <title>Third-Generation Sequencing Reveals the Adaptive Role of the Epigenome in Three Deep-Sea Polychaetes.</title>
        <authorList>
            <person name="Perez M."/>
            <person name="Aroh O."/>
            <person name="Sun Y."/>
            <person name="Lan Y."/>
            <person name="Juniper S.K."/>
            <person name="Young C.R."/>
            <person name="Angers B."/>
            <person name="Qian P.Y."/>
        </authorList>
    </citation>
    <scope>NUCLEOTIDE SEQUENCE</scope>
    <source>
        <strain evidence="6">P08H-3</strain>
    </source>
</reference>
<protein>
    <recommendedName>
        <fullName evidence="5">CUB domain-containing protein</fullName>
    </recommendedName>
</protein>
<dbReference type="Proteomes" id="UP001208570">
    <property type="component" value="Unassembled WGS sequence"/>
</dbReference>
<accession>A0AAD9N8R7</accession>
<dbReference type="CDD" id="cd22823">
    <property type="entry name" value="Gal_Rha_Lectin"/>
    <property type="match status" value="1"/>
</dbReference>
<comment type="caution">
    <text evidence="2">Lacks conserved residue(s) required for the propagation of feature annotation.</text>
</comment>
<evidence type="ECO:0000313" key="7">
    <source>
        <dbReference type="Proteomes" id="UP001208570"/>
    </source>
</evidence>
<evidence type="ECO:0000256" key="3">
    <source>
        <dbReference type="SAM" id="MobiDB-lite"/>
    </source>
</evidence>
<keyword evidence="1" id="KW-1015">Disulfide bond</keyword>
<keyword evidence="4" id="KW-0812">Transmembrane</keyword>
<dbReference type="PANTHER" id="PTHR46780">
    <property type="entry name" value="PROTEIN EVA-1"/>
    <property type="match status" value="1"/>
</dbReference>
<dbReference type="EMBL" id="JAODUP010000122">
    <property type="protein sequence ID" value="KAK2161035.1"/>
    <property type="molecule type" value="Genomic_DNA"/>
</dbReference>
<gene>
    <name evidence="6" type="ORF">LSH36_122g03027</name>
</gene>
<evidence type="ECO:0000259" key="5">
    <source>
        <dbReference type="PROSITE" id="PS01180"/>
    </source>
</evidence>
<dbReference type="Gene3D" id="2.60.120.740">
    <property type="match status" value="1"/>
</dbReference>
<sequence>MGELSKADCVPGFSIITSSALYGRMALGRCLSAEFGFLGCTNDVLFLADRWCSGRRSCQFFIPNKDLDQANGRCSPDLRAYMQMSYYCVPVIHAGGHHCKQGEQVTLTQPEGYLSYQVTEETGCGSGGSPWRIEASAGQTINITLIDFFALERGTMMSSERSTHTYIHIIESDLGINKTVCGTTERTRLVHSSTSNVVEIHVLQNTDPDIQDATYRYMIYYTFTGCADIEPPEGAWYRRDGYKAVIGCHGSDVSWEIICSGYTWQGEIGNCSGIGNCNTATSEWMGEFKVAIASAVTCLTLVLVTVGVSILVCYLKRRRRQLPQMPHPYQEGLTRCGYATNPHYQPVTFDYIPDTASNASGGERTKCAPPTGMSAAMAKSFMPIWRTPLPRNPNRTRENSHVTTTREAPTNQNGARWKRGGGGDECACAKSANHHHATEQSDNRRNERSQKASMICSDVKYLTDDNLRQSRHKNYCSLTKV</sequence>
<evidence type="ECO:0000256" key="4">
    <source>
        <dbReference type="SAM" id="Phobius"/>
    </source>
</evidence>
<feature type="region of interest" description="Disordered" evidence="3">
    <location>
        <begin position="385"/>
        <end position="422"/>
    </location>
</feature>
<organism evidence="6 7">
    <name type="scientific">Paralvinella palmiformis</name>
    <dbReference type="NCBI Taxonomy" id="53620"/>
    <lineage>
        <taxon>Eukaryota</taxon>
        <taxon>Metazoa</taxon>
        <taxon>Spiralia</taxon>
        <taxon>Lophotrochozoa</taxon>
        <taxon>Annelida</taxon>
        <taxon>Polychaeta</taxon>
        <taxon>Sedentaria</taxon>
        <taxon>Canalipalpata</taxon>
        <taxon>Terebellida</taxon>
        <taxon>Terebelliformia</taxon>
        <taxon>Alvinellidae</taxon>
        <taxon>Paralvinella</taxon>
    </lineage>
</organism>
<feature type="domain" description="CUB" evidence="5">
    <location>
        <begin position="88"/>
        <end position="224"/>
    </location>
</feature>
<keyword evidence="4" id="KW-1133">Transmembrane helix</keyword>
<evidence type="ECO:0000313" key="6">
    <source>
        <dbReference type="EMBL" id="KAK2161035.1"/>
    </source>
</evidence>
<proteinExistence type="predicted"/>
<keyword evidence="7" id="KW-1185">Reference proteome</keyword>
<feature type="transmembrane region" description="Helical" evidence="4">
    <location>
        <begin position="290"/>
        <end position="315"/>
    </location>
</feature>
<dbReference type="InterPro" id="IPR000859">
    <property type="entry name" value="CUB_dom"/>
</dbReference>
<dbReference type="InterPro" id="IPR043159">
    <property type="entry name" value="Lectin_gal-bd_sf"/>
</dbReference>
<dbReference type="AlphaFoldDB" id="A0AAD9N8R7"/>
<keyword evidence="4" id="KW-0472">Membrane</keyword>
<comment type="caution">
    <text evidence="6">The sequence shown here is derived from an EMBL/GenBank/DDBJ whole genome shotgun (WGS) entry which is preliminary data.</text>
</comment>
<feature type="compositionally biased region" description="Polar residues" evidence="3">
    <location>
        <begin position="401"/>
        <end position="414"/>
    </location>
</feature>